<dbReference type="EMBL" id="GL379823">
    <property type="protein sequence ID" value="EGT48666.1"/>
    <property type="molecule type" value="Genomic_DNA"/>
</dbReference>
<sequence length="356" mass="39625">MFQLLIISLCFSLSFGYVLEPLTTFNGVLPKSYLVGKSSKVYVVSNNLPETIGNLVLSTKGQTVNGTYFSYTTQTGSLTPFIPSQDGDTLTVQQLGTKNLTGWLYITTETNFNVYPLDIDTPKIGFQPGSNIFFALESSDLINIPVAENLVVSDTVSLRGYVGVPEDNGKMFFDSEAIKGLTTYDQLQLTMPIFYFKSNGVDVKYDISYGSERLLSINFAGLLMTKNFPTYYNYRYSANVMSNPYSDDITFYMVCHFDNTQTYTVNVTLEYDDGSRPTVFLMNSTEDRVIQLISPLTEMKIGSNGPFALQFQFKNANPKPTTIQTTPTTTVATTTQSGRRIGLILGFLMILLMKLA</sequence>
<dbReference type="InParanoid" id="G0MZV9"/>
<keyword evidence="3" id="KW-1185">Reference proteome</keyword>
<dbReference type="AlphaFoldDB" id="G0MZV9"/>
<evidence type="ECO:0000313" key="3">
    <source>
        <dbReference type="Proteomes" id="UP000008068"/>
    </source>
</evidence>
<feature type="signal peptide" evidence="1">
    <location>
        <begin position="1"/>
        <end position="16"/>
    </location>
</feature>
<reference evidence="3" key="1">
    <citation type="submission" date="2011-07" db="EMBL/GenBank/DDBJ databases">
        <authorList>
            <consortium name="Caenorhabditis brenneri Sequencing and Analysis Consortium"/>
            <person name="Wilson R.K."/>
        </authorList>
    </citation>
    <scope>NUCLEOTIDE SEQUENCE [LARGE SCALE GENOMIC DNA]</scope>
    <source>
        <strain evidence="3">PB2801</strain>
    </source>
</reference>
<name>G0MZV9_CAEBE</name>
<feature type="chain" id="PRO_5003403920" description="CUB-like domain-containing protein" evidence="1">
    <location>
        <begin position="17"/>
        <end position="356"/>
    </location>
</feature>
<evidence type="ECO:0000256" key="1">
    <source>
        <dbReference type="SAM" id="SignalP"/>
    </source>
</evidence>
<keyword evidence="1" id="KW-0732">Signal</keyword>
<proteinExistence type="predicted"/>
<dbReference type="OrthoDB" id="5892544at2759"/>
<evidence type="ECO:0008006" key="4">
    <source>
        <dbReference type="Google" id="ProtNLM"/>
    </source>
</evidence>
<gene>
    <name evidence="2" type="ORF">CAEBREN_10726</name>
</gene>
<evidence type="ECO:0000313" key="2">
    <source>
        <dbReference type="EMBL" id="EGT48666.1"/>
    </source>
</evidence>
<accession>G0MZV9</accession>
<dbReference type="Proteomes" id="UP000008068">
    <property type="component" value="Unassembled WGS sequence"/>
</dbReference>
<protein>
    <recommendedName>
        <fullName evidence="4">CUB-like domain-containing protein</fullName>
    </recommendedName>
</protein>
<organism evidence="3">
    <name type="scientific">Caenorhabditis brenneri</name>
    <name type="common">Nematode worm</name>
    <dbReference type="NCBI Taxonomy" id="135651"/>
    <lineage>
        <taxon>Eukaryota</taxon>
        <taxon>Metazoa</taxon>
        <taxon>Ecdysozoa</taxon>
        <taxon>Nematoda</taxon>
        <taxon>Chromadorea</taxon>
        <taxon>Rhabditida</taxon>
        <taxon>Rhabditina</taxon>
        <taxon>Rhabditomorpha</taxon>
        <taxon>Rhabditoidea</taxon>
        <taxon>Rhabditidae</taxon>
        <taxon>Peloderinae</taxon>
        <taxon>Caenorhabditis</taxon>
    </lineage>
</organism>
<dbReference type="HOGENOM" id="CLU_047050_0_0_1"/>
<dbReference type="eggNOG" id="ENOG502TJCN">
    <property type="taxonomic scope" value="Eukaryota"/>
</dbReference>